<dbReference type="PROSITE" id="PS50132">
    <property type="entry name" value="RGS"/>
    <property type="match status" value="1"/>
</dbReference>
<dbReference type="AlphaFoldDB" id="A0A2G2Y5V9"/>
<keyword evidence="3" id="KW-1185">Reference proteome</keyword>
<dbReference type="PANTHER" id="PTHR21243">
    <property type="entry name" value="PROTEIN SCAI"/>
    <property type="match status" value="1"/>
</dbReference>
<gene>
    <name evidence="2" type="ORF">T459_29376</name>
</gene>
<dbReference type="InterPro" id="IPR016137">
    <property type="entry name" value="RGS"/>
</dbReference>
<reference evidence="2 3" key="2">
    <citation type="journal article" date="2017" name="Genome Biol.">
        <title>New reference genome sequences of hot pepper reveal the massive evolution of plant disease-resistance genes by retroduplication.</title>
        <authorList>
            <person name="Kim S."/>
            <person name="Park J."/>
            <person name="Yeom S.I."/>
            <person name="Kim Y.M."/>
            <person name="Seo E."/>
            <person name="Kim K.T."/>
            <person name="Kim M.S."/>
            <person name="Lee J.M."/>
            <person name="Cheong K."/>
            <person name="Shin H.S."/>
            <person name="Kim S.B."/>
            <person name="Han K."/>
            <person name="Lee J."/>
            <person name="Park M."/>
            <person name="Lee H.A."/>
            <person name="Lee H.Y."/>
            <person name="Lee Y."/>
            <person name="Oh S."/>
            <person name="Lee J.H."/>
            <person name="Choi E."/>
            <person name="Choi E."/>
            <person name="Lee S.E."/>
            <person name="Jeon J."/>
            <person name="Kim H."/>
            <person name="Choi G."/>
            <person name="Song H."/>
            <person name="Lee J."/>
            <person name="Lee S.C."/>
            <person name="Kwon J.K."/>
            <person name="Lee H.Y."/>
            <person name="Koo N."/>
            <person name="Hong Y."/>
            <person name="Kim R.W."/>
            <person name="Kang W.H."/>
            <person name="Huh J.H."/>
            <person name="Kang B.C."/>
            <person name="Yang T.J."/>
            <person name="Lee Y.H."/>
            <person name="Bennetzen J.L."/>
            <person name="Choi D."/>
        </authorList>
    </citation>
    <scope>NUCLEOTIDE SEQUENCE [LARGE SCALE GENOMIC DNA]</scope>
    <source>
        <strain evidence="3">cv. CM334</strain>
    </source>
</reference>
<name>A0A2G2Y5V9_CAPAN</name>
<dbReference type="OMA" id="ECKRIFQ"/>
<comment type="caution">
    <text evidence="2">The sequence shown here is derived from an EMBL/GenBank/DDBJ whole genome shotgun (WGS) entry which is preliminary data.</text>
</comment>
<dbReference type="Proteomes" id="UP000222542">
    <property type="component" value="Unassembled WGS sequence"/>
</dbReference>
<reference evidence="2 3" key="1">
    <citation type="journal article" date="2014" name="Nat. Genet.">
        <title>Genome sequence of the hot pepper provides insights into the evolution of pungency in Capsicum species.</title>
        <authorList>
            <person name="Kim S."/>
            <person name="Park M."/>
            <person name="Yeom S.I."/>
            <person name="Kim Y.M."/>
            <person name="Lee J.M."/>
            <person name="Lee H.A."/>
            <person name="Seo E."/>
            <person name="Choi J."/>
            <person name="Cheong K."/>
            <person name="Kim K.T."/>
            <person name="Jung K."/>
            <person name="Lee G.W."/>
            <person name="Oh S.K."/>
            <person name="Bae C."/>
            <person name="Kim S.B."/>
            <person name="Lee H.Y."/>
            <person name="Kim S.Y."/>
            <person name="Kim M.S."/>
            <person name="Kang B.C."/>
            <person name="Jo Y.D."/>
            <person name="Yang H.B."/>
            <person name="Jeong H.J."/>
            <person name="Kang W.H."/>
            <person name="Kwon J.K."/>
            <person name="Shin C."/>
            <person name="Lim J.Y."/>
            <person name="Park J.H."/>
            <person name="Huh J.H."/>
            <person name="Kim J.S."/>
            <person name="Kim B.D."/>
            <person name="Cohen O."/>
            <person name="Paran I."/>
            <person name="Suh M.C."/>
            <person name="Lee S.B."/>
            <person name="Kim Y.K."/>
            <person name="Shin Y."/>
            <person name="Noh S.J."/>
            <person name="Park J."/>
            <person name="Seo Y.S."/>
            <person name="Kwon S.Y."/>
            <person name="Kim H.A."/>
            <person name="Park J.M."/>
            <person name="Kim H.J."/>
            <person name="Choi S.B."/>
            <person name="Bosland P.W."/>
            <person name="Reeves G."/>
            <person name="Jo S.H."/>
            <person name="Lee B.W."/>
            <person name="Cho H.T."/>
            <person name="Choi H.S."/>
            <person name="Lee M.S."/>
            <person name="Yu Y."/>
            <person name="Do Choi Y."/>
            <person name="Park B.S."/>
            <person name="van Deynze A."/>
            <person name="Ashrafi H."/>
            <person name="Hill T."/>
            <person name="Kim W.T."/>
            <person name="Pai H.S."/>
            <person name="Ahn H.K."/>
            <person name="Yeam I."/>
            <person name="Giovannoni J.J."/>
            <person name="Rose J.K."/>
            <person name="Sorensen I."/>
            <person name="Lee S.J."/>
            <person name="Kim R.W."/>
            <person name="Choi I.Y."/>
            <person name="Choi B.S."/>
            <person name="Lim J.S."/>
            <person name="Lee Y.H."/>
            <person name="Choi D."/>
        </authorList>
    </citation>
    <scope>NUCLEOTIDE SEQUENCE [LARGE SCALE GENOMIC DNA]</scope>
    <source>
        <strain evidence="3">cv. CM334</strain>
    </source>
</reference>
<protein>
    <recommendedName>
        <fullName evidence="1">RGS domain-containing protein</fullName>
    </recommendedName>
</protein>
<accession>A0A2G2Y5V9</accession>
<evidence type="ECO:0000313" key="2">
    <source>
        <dbReference type="EMBL" id="PHT64951.1"/>
    </source>
</evidence>
<dbReference type="GO" id="GO:0003714">
    <property type="term" value="F:transcription corepressor activity"/>
    <property type="evidence" value="ECO:0000318"/>
    <property type="project" value="GO_Central"/>
</dbReference>
<dbReference type="InterPro" id="IPR022709">
    <property type="entry name" value="SCAI"/>
</dbReference>
<dbReference type="Gramene" id="PHT64951">
    <property type="protein sequence ID" value="PHT64951"/>
    <property type="gene ID" value="T459_29376"/>
</dbReference>
<proteinExistence type="predicted"/>
<dbReference type="GO" id="GO:0005634">
    <property type="term" value="C:nucleus"/>
    <property type="evidence" value="ECO:0000318"/>
    <property type="project" value="GO_Central"/>
</dbReference>
<dbReference type="GO" id="GO:0006351">
    <property type="term" value="P:DNA-templated transcription"/>
    <property type="evidence" value="ECO:0007669"/>
    <property type="project" value="InterPro"/>
</dbReference>
<dbReference type="Pfam" id="PF12070">
    <property type="entry name" value="SCAI"/>
    <property type="match status" value="8"/>
</dbReference>
<dbReference type="EMBL" id="AYRZ02000012">
    <property type="protein sequence ID" value="PHT64951.1"/>
    <property type="molecule type" value="Genomic_DNA"/>
</dbReference>
<evidence type="ECO:0000313" key="3">
    <source>
        <dbReference type="Proteomes" id="UP000222542"/>
    </source>
</evidence>
<organism evidence="2 3">
    <name type="scientific">Capsicum annuum</name>
    <name type="common">Capsicum pepper</name>
    <dbReference type="NCBI Taxonomy" id="4072"/>
    <lineage>
        <taxon>Eukaryota</taxon>
        <taxon>Viridiplantae</taxon>
        <taxon>Streptophyta</taxon>
        <taxon>Embryophyta</taxon>
        <taxon>Tracheophyta</taxon>
        <taxon>Spermatophyta</taxon>
        <taxon>Magnoliopsida</taxon>
        <taxon>eudicotyledons</taxon>
        <taxon>Gunneridae</taxon>
        <taxon>Pentapetalae</taxon>
        <taxon>asterids</taxon>
        <taxon>lamiids</taxon>
        <taxon>Solanales</taxon>
        <taxon>Solanaceae</taxon>
        <taxon>Solanoideae</taxon>
        <taxon>Capsiceae</taxon>
        <taxon>Capsicum</taxon>
    </lineage>
</organism>
<evidence type="ECO:0000259" key="1">
    <source>
        <dbReference type="PROSITE" id="PS50132"/>
    </source>
</evidence>
<sequence>MKLWKYQQEHRIKLIQCGLQRWEIGEIASRIGQLYFSQYMRTSEARFLLESCIFYEAILNRKYFEGSGNDRNVRFKELRFYARFLMVSLILNRSEMVKLLIERFKAIVDDSKAAFPFKAIIDEIKLLVRKYFEGSGNDRTVRFKELRFYARFLMVSLILYSSEMAKLLIEQFKAIVDDSKAAFPYMRTSKVSFLLESCILYEAILNKKYFEGSGNDRNVRFKELRFYARKYFEGSGNDWNARFKELRFYARFLMVSLILNRLQKVKLLIEQFKVIVDDSKAVFPVFNGFVDFESVEMMKVLIEQFEAIVEDSKAVFPLICLFSSNVVNFVFICCGFEKQFKYMRTSEARFLLESCIFYEAIVNRKYFEGFGSDRNVRFKELRFYARFLMASLILNRSELVKVLVEQFKVIVDDSKAVFLLESCIFYEVILNRKYFEGSGSDRNVRFKELRFYARLLMVSLILNRGKWRKVLVEQFKAIVEDSKAAFPLESCFFYEAILNRKYFEGSGSDRNVRFKELRFYARLLMVSLILNRGKWRKVLVEQFKAIVEDSKAAFPVLIEQFKAIVEDSKVAFRHVVPFSLLVLFKKEFKAIVKEDKYFEGPGSDRNVRFKELRFYARFKARLYQLLAFSWGTNFKEWRLVVQEIVRFARVHSPSPDARPLRYCALFDSHPSSRPYVTRFHAKKVLKFRDALLTSYHKNEVKFAELTLDTFRMLQCLEWEPSGSFYQRSPVEPRENGAVTDQSITSGLIDINLAAEMMDPALPPNPKKAVLYRPSVPLLISVVATMCEELPPESVVLLYISASGLNNLYPGDLIPFTRRPLFLIIDSDKSDAFKAVIPTLLNTADYVVKATQNELLLVPTINTGGLAVFPSSIWVLHGAERGEKSALFLSPLRPSFKNPGTDVTQTGSQFTLFLTAPIQAFCQLVGLVSSDKDLDCSDEADGIISTAFAEWEEHGDEYLPVCLPKLPDTFSPNSETVQPAIRRLAKLLKVGDCFRFSHS</sequence>
<feature type="domain" description="RGS" evidence="1">
    <location>
        <begin position="27"/>
        <end position="153"/>
    </location>
</feature>